<evidence type="ECO:0000313" key="2">
    <source>
        <dbReference type="EMBL" id="KGC06769.1"/>
    </source>
</evidence>
<reference evidence="2 3" key="1">
    <citation type="submission" date="2014-06" db="EMBL/GenBank/DDBJ databases">
        <authorList>
            <person name="Bishop-Lilly K.A."/>
            <person name="Broomall S.M."/>
            <person name="Chain P.S."/>
            <person name="Chertkov O."/>
            <person name="Coyne S.R."/>
            <person name="Daligault H.E."/>
            <person name="Davenport K.W."/>
            <person name="Erkkila T."/>
            <person name="Frey K.G."/>
            <person name="Gibbons H.S."/>
            <person name="Gu W."/>
            <person name="Jaissle J."/>
            <person name="Johnson S.L."/>
            <person name="Koroleva G.I."/>
            <person name="Ladner J.T."/>
            <person name="Lo C.-C."/>
            <person name="Minogue T.D."/>
            <person name="Munk C."/>
            <person name="Palacios G.F."/>
            <person name="Redden C.L."/>
            <person name="Rosenzweig C.N."/>
            <person name="Scholz M.B."/>
            <person name="Teshima H."/>
            <person name="Xu Y."/>
        </authorList>
    </citation>
    <scope>NUCLEOTIDE SEQUENCE [LARGE SCALE GENOMIC DNA]</scope>
    <source>
        <strain evidence="2 3">DWS 37UF10B-2</strain>
    </source>
</reference>
<keyword evidence="1" id="KW-0472">Membrane</keyword>
<feature type="transmembrane region" description="Helical" evidence="1">
    <location>
        <begin position="56"/>
        <end position="74"/>
    </location>
</feature>
<gene>
    <name evidence="2" type="ORF">DM43_4902</name>
</gene>
<keyword evidence="1" id="KW-0812">Transmembrane</keyword>
<dbReference type="EMBL" id="JPGD01000003">
    <property type="protein sequence ID" value="KGC06769.1"/>
    <property type="molecule type" value="Genomic_DNA"/>
</dbReference>
<name>A0AA88Z618_BURCE</name>
<evidence type="ECO:0008006" key="4">
    <source>
        <dbReference type="Google" id="ProtNLM"/>
    </source>
</evidence>
<dbReference type="Proteomes" id="UP000029575">
    <property type="component" value="Unassembled WGS sequence"/>
</dbReference>
<sequence length="82" mass="8575">MATTPTSRPPRPRHDVARTMIRRQYRIVVAAIAVFVSLAGMMAVVTGLLFDAATALRGGAVALIVGVAGFVVMLNPGPKDDA</sequence>
<evidence type="ECO:0000313" key="3">
    <source>
        <dbReference type="Proteomes" id="UP000029575"/>
    </source>
</evidence>
<organism evidence="2 3">
    <name type="scientific">Burkholderia cepacia</name>
    <name type="common">Pseudomonas cepacia</name>
    <dbReference type="NCBI Taxonomy" id="292"/>
    <lineage>
        <taxon>Bacteria</taxon>
        <taxon>Pseudomonadati</taxon>
        <taxon>Pseudomonadota</taxon>
        <taxon>Betaproteobacteria</taxon>
        <taxon>Burkholderiales</taxon>
        <taxon>Burkholderiaceae</taxon>
        <taxon>Burkholderia</taxon>
        <taxon>Burkholderia cepacia complex</taxon>
    </lineage>
</organism>
<dbReference type="InterPro" id="IPR021347">
    <property type="entry name" value="DUF2964"/>
</dbReference>
<proteinExistence type="predicted"/>
<dbReference type="AlphaFoldDB" id="A0AA88Z618"/>
<evidence type="ECO:0000256" key="1">
    <source>
        <dbReference type="SAM" id="Phobius"/>
    </source>
</evidence>
<accession>A0AA88Z618</accession>
<protein>
    <recommendedName>
        <fullName evidence="4">DUF2964 family protein</fullName>
    </recommendedName>
</protein>
<keyword evidence="1" id="KW-1133">Transmembrane helix</keyword>
<feature type="transmembrane region" description="Helical" evidence="1">
    <location>
        <begin position="27"/>
        <end position="50"/>
    </location>
</feature>
<comment type="caution">
    <text evidence="2">The sequence shown here is derived from an EMBL/GenBank/DDBJ whole genome shotgun (WGS) entry which is preliminary data.</text>
</comment>
<dbReference type="Pfam" id="PF11177">
    <property type="entry name" value="DUF2964"/>
    <property type="match status" value="1"/>
</dbReference>